<dbReference type="EMBL" id="JBFOLK010000001">
    <property type="protein sequence ID" value="KAL2541996.1"/>
    <property type="molecule type" value="Genomic_DNA"/>
</dbReference>
<name>A0ABD1VX63_9LAMI</name>
<dbReference type="AlphaFoldDB" id="A0ABD1VX63"/>
<proteinExistence type="predicted"/>
<comment type="caution">
    <text evidence="1">The sequence shown here is derived from an EMBL/GenBank/DDBJ whole genome shotgun (WGS) entry which is preliminary data.</text>
</comment>
<sequence>MKGEGQKALADLDEERSLYSEVVEKLGKKEEEITAKESEFQALAHQVEEEKRRSLSWRLHWERTKPDFRAVLERSVDKEEVVAEFRSSDAFLADQEKVNFVTIEELIETVTDKRPDWDVQFLKDELDELKNNSKFNHLSSREEDQPEGQD</sequence>
<dbReference type="Proteomes" id="UP001604336">
    <property type="component" value="Unassembled WGS sequence"/>
</dbReference>
<accession>A0ABD1VX63</accession>
<evidence type="ECO:0000313" key="1">
    <source>
        <dbReference type="EMBL" id="KAL2541996.1"/>
    </source>
</evidence>
<reference evidence="2" key="1">
    <citation type="submission" date="2024-07" db="EMBL/GenBank/DDBJ databases">
        <title>Two chromosome-level genome assemblies of Korean endemic species Abeliophyllum distichum and Forsythia ovata (Oleaceae).</title>
        <authorList>
            <person name="Jang H."/>
        </authorList>
    </citation>
    <scope>NUCLEOTIDE SEQUENCE [LARGE SCALE GENOMIC DNA]</scope>
</reference>
<evidence type="ECO:0000313" key="2">
    <source>
        <dbReference type="Proteomes" id="UP001604336"/>
    </source>
</evidence>
<organism evidence="1 2">
    <name type="scientific">Abeliophyllum distichum</name>
    <dbReference type="NCBI Taxonomy" id="126358"/>
    <lineage>
        <taxon>Eukaryota</taxon>
        <taxon>Viridiplantae</taxon>
        <taxon>Streptophyta</taxon>
        <taxon>Embryophyta</taxon>
        <taxon>Tracheophyta</taxon>
        <taxon>Spermatophyta</taxon>
        <taxon>Magnoliopsida</taxon>
        <taxon>eudicotyledons</taxon>
        <taxon>Gunneridae</taxon>
        <taxon>Pentapetalae</taxon>
        <taxon>asterids</taxon>
        <taxon>lamiids</taxon>
        <taxon>Lamiales</taxon>
        <taxon>Oleaceae</taxon>
        <taxon>Forsythieae</taxon>
        <taxon>Abeliophyllum</taxon>
    </lineage>
</organism>
<gene>
    <name evidence="1" type="ORF">Adt_02974</name>
</gene>
<keyword evidence="2" id="KW-1185">Reference proteome</keyword>
<protein>
    <submittedName>
        <fullName evidence="1">Uncharacterized protein</fullName>
    </submittedName>
</protein>